<evidence type="ECO:0000256" key="1">
    <source>
        <dbReference type="SAM" id="Phobius"/>
    </source>
</evidence>
<keyword evidence="1" id="KW-1133">Transmembrane helix</keyword>
<accession>A0A6J6MXV0</accession>
<keyword evidence="1" id="KW-0812">Transmembrane</keyword>
<dbReference type="AlphaFoldDB" id="A0A6J6MXV0"/>
<protein>
    <submittedName>
        <fullName evidence="2">Unannotated protein</fullName>
    </submittedName>
</protein>
<proteinExistence type="predicted"/>
<keyword evidence="1" id="KW-0472">Membrane</keyword>
<sequence>MLRSMSRLMLGLFIYGLALAMVIKAEIGVPPWDVFAQGISKTFGTTYGQASIVVSLIVLMAWIPLKVKPGIGSILNAICIGLFADLWMPHVPHFEGYLANLAMFLLGMATVAFATGMYISANLGSGPRDGLMLGTQRVLKWPLWAVRTMYEGTVLTIGWFMGGQVREGTLIFAICIGYLMQASLKFFKYQK</sequence>
<reference evidence="2" key="1">
    <citation type="submission" date="2020-05" db="EMBL/GenBank/DDBJ databases">
        <authorList>
            <person name="Chiriac C."/>
            <person name="Salcher M."/>
            <person name="Ghai R."/>
            <person name="Kavagutti S V."/>
        </authorList>
    </citation>
    <scope>NUCLEOTIDE SEQUENCE</scope>
</reference>
<dbReference type="InterPro" id="IPR038750">
    <property type="entry name" value="YczE/YyaS-like"/>
</dbReference>
<feature type="transmembrane region" description="Helical" evidence="1">
    <location>
        <begin position="168"/>
        <end position="187"/>
    </location>
</feature>
<dbReference type="PANTHER" id="PTHR40078:SF1">
    <property type="entry name" value="INTEGRAL MEMBRANE PROTEIN"/>
    <property type="match status" value="1"/>
</dbReference>
<dbReference type="PANTHER" id="PTHR40078">
    <property type="entry name" value="INTEGRAL MEMBRANE PROTEIN-RELATED"/>
    <property type="match status" value="1"/>
</dbReference>
<dbReference type="Pfam" id="PF19700">
    <property type="entry name" value="DUF6198"/>
    <property type="match status" value="1"/>
</dbReference>
<organism evidence="2">
    <name type="scientific">freshwater metagenome</name>
    <dbReference type="NCBI Taxonomy" id="449393"/>
    <lineage>
        <taxon>unclassified sequences</taxon>
        <taxon>metagenomes</taxon>
        <taxon>ecological metagenomes</taxon>
    </lineage>
</organism>
<gene>
    <name evidence="2" type="ORF">UFOPK2370_00094</name>
</gene>
<feature type="transmembrane region" description="Helical" evidence="1">
    <location>
        <begin position="141"/>
        <end position="162"/>
    </location>
</feature>
<name>A0A6J6MXV0_9ZZZZ</name>
<evidence type="ECO:0000313" key="2">
    <source>
        <dbReference type="EMBL" id="CAB4678662.1"/>
    </source>
</evidence>
<feature type="transmembrane region" description="Helical" evidence="1">
    <location>
        <begin position="97"/>
        <end position="120"/>
    </location>
</feature>
<feature type="transmembrane region" description="Helical" evidence="1">
    <location>
        <begin position="48"/>
        <end position="65"/>
    </location>
</feature>
<dbReference type="EMBL" id="CAEZXK010000002">
    <property type="protein sequence ID" value="CAB4678662.1"/>
    <property type="molecule type" value="Genomic_DNA"/>
</dbReference>
<feature type="transmembrane region" description="Helical" evidence="1">
    <location>
        <begin position="72"/>
        <end position="91"/>
    </location>
</feature>